<dbReference type="PANTHER" id="PTHR45696:SF10">
    <property type="entry name" value="LARGE RIBOSOMAL SUBUNIT PROTEIN P1"/>
    <property type="match status" value="1"/>
</dbReference>
<evidence type="ECO:0000256" key="5">
    <source>
        <dbReference type="ARBA" id="ARBA00041116"/>
    </source>
</evidence>
<name>D7F2L2_PALVA</name>
<organism evidence="8">
    <name type="scientific">Palaemon varians</name>
    <name type="common">Atlantic ditch shrimp</name>
    <name type="synonym">Palaemonetes varians</name>
    <dbReference type="NCBI Taxonomy" id="647170"/>
    <lineage>
        <taxon>Eukaryota</taxon>
        <taxon>Metazoa</taxon>
        <taxon>Ecdysozoa</taxon>
        <taxon>Arthropoda</taxon>
        <taxon>Crustacea</taxon>
        <taxon>Multicrustacea</taxon>
        <taxon>Malacostraca</taxon>
        <taxon>Eumalacostraca</taxon>
        <taxon>Eucarida</taxon>
        <taxon>Decapoda</taxon>
        <taxon>Pleocyemata</taxon>
        <taxon>Caridea</taxon>
        <taxon>Palaemonoidea</taxon>
        <taxon>Palaemonidae</taxon>
        <taxon>Palaemon</taxon>
    </lineage>
</organism>
<dbReference type="Pfam" id="PF00428">
    <property type="entry name" value="Ribosomal_60s"/>
    <property type="match status" value="1"/>
</dbReference>
<dbReference type="EMBL" id="FJ654519">
    <property type="protein sequence ID" value="ACR54112.1"/>
    <property type="molecule type" value="mRNA"/>
</dbReference>
<evidence type="ECO:0000256" key="1">
    <source>
        <dbReference type="ARBA" id="ARBA00003362"/>
    </source>
</evidence>
<sequence length="113" mass="11305">MPSNDELACVYAALILMDDEVPITVEKISTILKAASVTVEPYWPGLFAKAASGLDLRAIVCNVGSGVGTGGGGGGSAPAPGSAPTADAPAAEEKKEESAAEESDDDMGFSLFG</sequence>
<feature type="region of interest" description="Disordered" evidence="7">
    <location>
        <begin position="70"/>
        <end position="113"/>
    </location>
</feature>
<dbReference type="CDD" id="cd05831">
    <property type="entry name" value="Ribosomal_P1"/>
    <property type="match status" value="1"/>
</dbReference>
<protein>
    <recommendedName>
        <fullName evidence="5">Large ribosomal subunit protein P1</fullName>
    </recommendedName>
    <alternativeName>
        <fullName evidence="6">60S acidic ribosomal protein P1</fullName>
    </alternativeName>
</protein>
<dbReference type="InterPro" id="IPR027534">
    <property type="entry name" value="Ribosomal_P1/P2"/>
</dbReference>
<comment type="similarity">
    <text evidence="2">Belongs to the eukaryotic ribosomal protein P1/P2 family.</text>
</comment>
<dbReference type="GO" id="GO:0006414">
    <property type="term" value="P:translational elongation"/>
    <property type="evidence" value="ECO:0007669"/>
    <property type="project" value="InterPro"/>
</dbReference>
<keyword evidence="4" id="KW-0687">Ribonucleoprotein</keyword>
<evidence type="ECO:0000256" key="2">
    <source>
        <dbReference type="ARBA" id="ARBA00005436"/>
    </source>
</evidence>
<dbReference type="GO" id="GO:0003735">
    <property type="term" value="F:structural constituent of ribosome"/>
    <property type="evidence" value="ECO:0007669"/>
    <property type="project" value="InterPro"/>
</dbReference>
<dbReference type="GO" id="GO:0030295">
    <property type="term" value="F:protein kinase activator activity"/>
    <property type="evidence" value="ECO:0007669"/>
    <property type="project" value="TreeGrafter"/>
</dbReference>
<dbReference type="InterPro" id="IPR038716">
    <property type="entry name" value="P1/P2_N_sf"/>
</dbReference>
<evidence type="ECO:0000256" key="4">
    <source>
        <dbReference type="ARBA" id="ARBA00023274"/>
    </source>
</evidence>
<accession>D7F2L2</accession>
<comment type="function">
    <text evidence="1">Plays an important role in the elongation step of protein synthesis.</text>
</comment>
<feature type="compositionally biased region" description="Low complexity" evidence="7">
    <location>
        <begin position="77"/>
        <end position="89"/>
    </location>
</feature>
<evidence type="ECO:0000256" key="3">
    <source>
        <dbReference type="ARBA" id="ARBA00022980"/>
    </source>
</evidence>
<dbReference type="FunFam" id="1.10.10.1410:FF:000001">
    <property type="entry name" value="60S acidic ribosomal protein P1"/>
    <property type="match status" value="1"/>
</dbReference>
<evidence type="ECO:0000256" key="6">
    <source>
        <dbReference type="ARBA" id="ARBA00042918"/>
    </source>
</evidence>
<dbReference type="GO" id="GO:0043021">
    <property type="term" value="F:ribonucleoprotein complex binding"/>
    <property type="evidence" value="ECO:0007669"/>
    <property type="project" value="TreeGrafter"/>
</dbReference>
<evidence type="ECO:0000256" key="7">
    <source>
        <dbReference type="SAM" id="MobiDB-lite"/>
    </source>
</evidence>
<dbReference type="GO" id="GO:0022625">
    <property type="term" value="C:cytosolic large ribosomal subunit"/>
    <property type="evidence" value="ECO:0007669"/>
    <property type="project" value="TreeGrafter"/>
</dbReference>
<evidence type="ECO:0000313" key="8">
    <source>
        <dbReference type="EMBL" id="ACR54112.1"/>
    </source>
</evidence>
<dbReference type="HAMAP" id="MF_01478">
    <property type="entry name" value="Ribosomal_L12_arch"/>
    <property type="match status" value="1"/>
</dbReference>
<dbReference type="GO" id="GO:0002181">
    <property type="term" value="P:cytoplasmic translation"/>
    <property type="evidence" value="ECO:0007669"/>
    <property type="project" value="TreeGrafter"/>
</dbReference>
<keyword evidence="3 8" id="KW-0689">Ribosomal protein</keyword>
<dbReference type="PANTHER" id="PTHR45696">
    <property type="entry name" value="60S ACIDIC RIBOSOMAL PROTEIN P1"/>
    <property type="match status" value="1"/>
</dbReference>
<reference evidence="8" key="1">
    <citation type="submission" date="2009-01" db="EMBL/GenBank/DDBJ databases">
        <title>Thermal stress in shrimps.</title>
        <authorList>
            <person name="Cottin D."/>
            <person name="Leger N."/>
            <person name="Shillito B."/>
            <person name="Ravaux J."/>
        </authorList>
    </citation>
    <scope>NUCLEOTIDE SEQUENCE</scope>
    <source>
        <tissue evidence="8">Abdominal muscle</tissue>
    </source>
</reference>
<dbReference type="AlphaFoldDB" id="D7F2L2"/>
<proteinExistence type="evidence at transcript level"/>
<dbReference type="Gene3D" id="1.10.10.1410">
    <property type="match status" value="1"/>
</dbReference>